<evidence type="ECO:0000256" key="2">
    <source>
        <dbReference type="SAM" id="MobiDB-lite"/>
    </source>
</evidence>
<dbReference type="Gene3D" id="3.40.50.2300">
    <property type="match status" value="1"/>
</dbReference>
<sequence>MVGSDLRFLETISTSLAEEMDVVTCTSTEQALKLLPSARFQLMCVHLDAPGVNGVELLDRATQLHQTMSGLLITSNSEYSRAHGQNRYHVLVEPFEPLRLRSLALRLAQITEMKRSVQSLTDSVMAPESSRLPPPSSRRLDTPPPSETTRPSQRLAARITGDSSPTSSAVERKPDPPNPSSSREERR</sequence>
<dbReference type="KEGG" id="ccro:CMC5_000990"/>
<dbReference type="AlphaFoldDB" id="A0A0K1E5L8"/>
<evidence type="ECO:0000313" key="4">
    <source>
        <dbReference type="EMBL" id="AKT35987.1"/>
    </source>
</evidence>
<dbReference type="STRING" id="52.CMC5_000990"/>
<dbReference type="Proteomes" id="UP000067626">
    <property type="component" value="Chromosome"/>
</dbReference>
<evidence type="ECO:0000256" key="1">
    <source>
        <dbReference type="PROSITE-ProRule" id="PRU00169"/>
    </source>
</evidence>
<evidence type="ECO:0000313" key="5">
    <source>
        <dbReference type="Proteomes" id="UP000067626"/>
    </source>
</evidence>
<feature type="region of interest" description="Disordered" evidence="2">
    <location>
        <begin position="117"/>
        <end position="187"/>
    </location>
</feature>
<reference evidence="4 5" key="1">
    <citation type="submission" date="2015-07" db="EMBL/GenBank/DDBJ databases">
        <title>Genome analysis of myxobacterium Chondromyces crocatus Cm c5 reveals a high potential for natural compound synthesis and the genetic basis for the loss of fruiting body formation.</title>
        <authorList>
            <person name="Zaburannyi N."/>
            <person name="Bunk B."/>
            <person name="Maier J."/>
            <person name="Overmann J."/>
            <person name="Mueller R."/>
        </authorList>
    </citation>
    <scope>NUCLEOTIDE SEQUENCE [LARGE SCALE GENOMIC DNA]</scope>
    <source>
        <strain evidence="4 5">Cm c5</strain>
    </source>
</reference>
<evidence type="ECO:0000259" key="3">
    <source>
        <dbReference type="PROSITE" id="PS50110"/>
    </source>
</evidence>
<dbReference type="PROSITE" id="PS50110">
    <property type="entry name" value="RESPONSE_REGULATORY"/>
    <property type="match status" value="1"/>
</dbReference>
<dbReference type="InterPro" id="IPR011006">
    <property type="entry name" value="CheY-like_superfamily"/>
</dbReference>
<organism evidence="4 5">
    <name type="scientific">Chondromyces crocatus</name>
    <dbReference type="NCBI Taxonomy" id="52"/>
    <lineage>
        <taxon>Bacteria</taxon>
        <taxon>Pseudomonadati</taxon>
        <taxon>Myxococcota</taxon>
        <taxon>Polyangia</taxon>
        <taxon>Polyangiales</taxon>
        <taxon>Polyangiaceae</taxon>
        <taxon>Chondromyces</taxon>
    </lineage>
</organism>
<name>A0A0K1E5L8_CHOCO</name>
<gene>
    <name evidence="4" type="ORF">CMC5_000990</name>
</gene>
<protein>
    <recommendedName>
        <fullName evidence="3">Response regulatory domain-containing protein</fullName>
    </recommendedName>
</protein>
<dbReference type="SUPFAM" id="SSF52172">
    <property type="entry name" value="CheY-like"/>
    <property type="match status" value="1"/>
</dbReference>
<dbReference type="GO" id="GO:0000160">
    <property type="term" value="P:phosphorelay signal transduction system"/>
    <property type="evidence" value="ECO:0007669"/>
    <property type="project" value="InterPro"/>
</dbReference>
<feature type="domain" description="Response regulatory" evidence="3">
    <location>
        <begin position="1"/>
        <end position="108"/>
    </location>
</feature>
<accession>A0A0K1E5L8</accession>
<dbReference type="EMBL" id="CP012159">
    <property type="protein sequence ID" value="AKT35987.1"/>
    <property type="molecule type" value="Genomic_DNA"/>
</dbReference>
<comment type="caution">
    <text evidence="1">Lacks conserved residue(s) required for the propagation of feature annotation.</text>
</comment>
<keyword evidence="5" id="KW-1185">Reference proteome</keyword>
<feature type="compositionally biased region" description="Pro residues" evidence="2">
    <location>
        <begin position="132"/>
        <end position="146"/>
    </location>
</feature>
<dbReference type="CDD" id="cd00156">
    <property type="entry name" value="REC"/>
    <property type="match status" value="1"/>
</dbReference>
<dbReference type="InterPro" id="IPR001789">
    <property type="entry name" value="Sig_transdc_resp-reg_receiver"/>
</dbReference>
<proteinExistence type="predicted"/>